<organism evidence="2 3">
    <name type="scientific">Aeromonas schubertii</name>
    <dbReference type="NCBI Taxonomy" id="652"/>
    <lineage>
        <taxon>Bacteria</taxon>
        <taxon>Pseudomonadati</taxon>
        <taxon>Pseudomonadota</taxon>
        <taxon>Gammaproteobacteria</taxon>
        <taxon>Aeromonadales</taxon>
        <taxon>Aeromonadaceae</taxon>
        <taxon>Aeromonas</taxon>
    </lineage>
</organism>
<evidence type="ECO:0000259" key="1">
    <source>
        <dbReference type="Pfam" id="PF00899"/>
    </source>
</evidence>
<dbReference type="EMBL" id="JAIRBT010000028">
    <property type="protein sequence ID" value="MBZ6067836.1"/>
    <property type="molecule type" value="Genomic_DNA"/>
</dbReference>
<proteinExistence type="predicted"/>
<evidence type="ECO:0000313" key="3">
    <source>
        <dbReference type="Proteomes" id="UP000774958"/>
    </source>
</evidence>
<feature type="domain" description="THIF-type NAD/FAD binding fold" evidence="1">
    <location>
        <begin position="308"/>
        <end position="467"/>
    </location>
</feature>
<dbReference type="InterPro" id="IPR000594">
    <property type="entry name" value="ThiF_NAD_FAD-bd"/>
</dbReference>
<evidence type="ECO:0000313" key="2">
    <source>
        <dbReference type="EMBL" id="MBZ6067836.1"/>
    </source>
</evidence>
<dbReference type="GO" id="GO:0016779">
    <property type="term" value="F:nucleotidyltransferase activity"/>
    <property type="evidence" value="ECO:0007669"/>
    <property type="project" value="UniProtKB-KW"/>
</dbReference>
<dbReference type="InterPro" id="IPR045886">
    <property type="entry name" value="ThiF/MoeB/HesA"/>
</dbReference>
<dbReference type="SUPFAM" id="SSF69572">
    <property type="entry name" value="Activating enzymes of the ubiquitin-like proteins"/>
    <property type="match status" value="1"/>
</dbReference>
<comment type="caution">
    <text evidence="2">The sequence shown here is derived from an EMBL/GenBank/DDBJ whole genome shotgun (WGS) entry which is preliminary data.</text>
</comment>
<reference evidence="2 3" key="1">
    <citation type="submission" date="2021-09" db="EMBL/GenBank/DDBJ databases">
        <title>Aeromonas schubertii isolated from Asian sea bass.</title>
        <authorList>
            <person name="Pinpimai K."/>
        </authorList>
    </citation>
    <scope>NUCLEOTIDE SEQUENCE [LARGE SCALE GENOMIC DNA]</scope>
    <source>
        <strain evidence="2 3">CHULA2021a</strain>
    </source>
</reference>
<sequence>MTQIVNYLSSKGISLVRGDNDRTMFYKHSLMNREITIRIDIPPDFPFNLPTFHLCNRLGYGALAHIAWGGNDFAEICYGKESFNINYERPELVLYDAIKKVIDITSKSIKDPNYNDSELKREFVGVWRFHIKSDEKLICICEAPELYTTLNVAQPSNKENTSIRHSTISIAQETMCVNSNNAILKHYFADYRIIKGKGCIIHLDECPLPPSPNESIIAWWEQILKSQPLHVSEKLREISRLTKSKEFFVVCTFNNCDGRVWVALKFTAEKKQSIPLTPINVKGWQGTAIQLDVMSRTHLLSRAGAKINLDEKNVCIVGCGSLGGMVAEQLVSSGICNITLSDPDSLSIENIYRHCLGSKFVGYNKASGLKQYLETKYPFVKVKASEKLLLEYMDESITDNFDLILVLTGNATHERKFDSWVISSQCKTPIIYGWIEAFGVGGHAIYHNKMHQGCLNCLFIDNVSDEMELYPNINFIAKNQAILKSHAGCGSEFISYSNLDSIQTAMLVTRLALDNLSGKLDKNICHSWRGDGQLAIDNGIKLSHRFFRMTNTEKEIANENCHVCGSR</sequence>
<protein>
    <submittedName>
        <fullName evidence="2">ThiF family adenylyltransferase</fullName>
    </submittedName>
</protein>
<name>A0ABS7VFV4_9GAMM</name>
<dbReference type="PANTHER" id="PTHR43267">
    <property type="entry name" value="TRNA THREONYLCARBAMOYLADENOSINE DEHYDRATASE"/>
    <property type="match status" value="1"/>
</dbReference>
<accession>A0ABS7VFV4</accession>
<dbReference type="PANTHER" id="PTHR43267:SF1">
    <property type="entry name" value="TRNA THREONYLCARBAMOYLADENOSINE DEHYDRATASE"/>
    <property type="match status" value="1"/>
</dbReference>
<dbReference type="InterPro" id="IPR035985">
    <property type="entry name" value="Ubiquitin-activating_enz"/>
</dbReference>
<dbReference type="Pfam" id="PF00899">
    <property type="entry name" value="ThiF"/>
    <property type="match status" value="1"/>
</dbReference>
<keyword evidence="2" id="KW-0548">Nucleotidyltransferase</keyword>
<dbReference type="Proteomes" id="UP000774958">
    <property type="component" value="Unassembled WGS sequence"/>
</dbReference>
<dbReference type="Gene3D" id="3.40.50.720">
    <property type="entry name" value="NAD(P)-binding Rossmann-like Domain"/>
    <property type="match status" value="1"/>
</dbReference>
<keyword evidence="2" id="KW-0808">Transferase</keyword>
<dbReference type="RefSeq" id="WP_224163474.1">
    <property type="nucleotide sequence ID" value="NZ_JAIRBT010000028.1"/>
</dbReference>
<keyword evidence="3" id="KW-1185">Reference proteome</keyword>
<gene>
    <name evidence="2" type="ORF">LA374_16710</name>
</gene>